<dbReference type="Gene3D" id="3.40.50.1000">
    <property type="entry name" value="HAD superfamily/HAD-like"/>
    <property type="match status" value="1"/>
</dbReference>
<sequence length="204" mass="23217">MSNNPTIVVFDIGNVLIRWNVHYLYESLFPNQAATEAFIAKTNLMQWNEEQDRGRDWAQAEALLIADHPEYEPEIRAFRARWHDMVPGVFGGTVLIKERLQEMGVPLYAITNFASDTFAECQARFPTLKQFTDIVISGDEKLIKPDPAIFHVLLERNNLQAGDCLFIDDSPKNVEAARSVGMHAHHFKSPYALSKDLQRLGFAI</sequence>
<dbReference type="RefSeq" id="WP_101535079.1">
    <property type="nucleotide sequence ID" value="NZ_JBFHIU010000047.1"/>
</dbReference>
<dbReference type="OrthoDB" id="9807742at2"/>
<dbReference type="SFLD" id="SFLDS00003">
    <property type="entry name" value="Haloacid_Dehalogenase"/>
    <property type="match status" value="1"/>
</dbReference>
<dbReference type="CDD" id="cd02603">
    <property type="entry name" value="HAD_sEH-N_like"/>
    <property type="match status" value="1"/>
</dbReference>
<proteinExistence type="predicted"/>
<gene>
    <name evidence="1" type="ORF">C0081_17190</name>
</gene>
<reference evidence="1 2" key="1">
    <citation type="submission" date="2018-01" db="EMBL/GenBank/DDBJ databases">
        <title>The draft genome sequence of Cohaesibacter sp. H1304.</title>
        <authorList>
            <person name="Wang N.-N."/>
            <person name="Du Z.-J."/>
        </authorList>
    </citation>
    <scope>NUCLEOTIDE SEQUENCE [LARGE SCALE GENOMIC DNA]</scope>
    <source>
        <strain evidence="1 2">H1304</strain>
    </source>
</reference>
<dbReference type="NCBIfam" id="TIGR01509">
    <property type="entry name" value="HAD-SF-IA-v3"/>
    <property type="match status" value="1"/>
</dbReference>
<evidence type="ECO:0000313" key="1">
    <source>
        <dbReference type="EMBL" id="PLW75838.1"/>
    </source>
</evidence>
<dbReference type="InterPro" id="IPR036412">
    <property type="entry name" value="HAD-like_sf"/>
</dbReference>
<dbReference type="Gene3D" id="1.10.150.240">
    <property type="entry name" value="Putative phosphatase, domain 2"/>
    <property type="match status" value="1"/>
</dbReference>
<accession>A0A2N5XN41</accession>
<dbReference type="Pfam" id="PF00702">
    <property type="entry name" value="Hydrolase"/>
    <property type="match status" value="1"/>
</dbReference>
<dbReference type="PANTHER" id="PTHR43611:SF3">
    <property type="entry name" value="FLAVIN MONONUCLEOTIDE HYDROLASE 1, CHLOROPLATIC"/>
    <property type="match status" value="1"/>
</dbReference>
<dbReference type="InterPro" id="IPR023198">
    <property type="entry name" value="PGP-like_dom2"/>
</dbReference>
<evidence type="ECO:0000313" key="2">
    <source>
        <dbReference type="Proteomes" id="UP000234881"/>
    </source>
</evidence>
<comment type="caution">
    <text evidence="1">The sequence shown here is derived from an EMBL/GenBank/DDBJ whole genome shotgun (WGS) entry which is preliminary data.</text>
</comment>
<organism evidence="1 2">
    <name type="scientific">Cohaesibacter celericrescens</name>
    <dbReference type="NCBI Taxonomy" id="2067669"/>
    <lineage>
        <taxon>Bacteria</taxon>
        <taxon>Pseudomonadati</taxon>
        <taxon>Pseudomonadota</taxon>
        <taxon>Alphaproteobacteria</taxon>
        <taxon>Hyphomicrobiales</taxon>
        <taxon>Cohaesibacteraceae</taxon>
    </lineage>
</organism>
<dbReference type="InterPro" id="IPR023214">
    <property type="entry name" value="HAD_sf"/>
</dbReference>
<dbReference type="PANTHER" id="PTHR43611">
    <property type="entry name" value="ALPHA-D-GLUCOSE 1-PHOSPHATE PHOSPHATASE"/>
    <property type="match status" value="1"/>
</dbReference>
<dbReference type="SFLD" id="SFLDG01129">
    <property type="entry name" value="C1.5:_HAD__Beta-PGM__Phosphata"/>
    <property type="match status" value="1"/>
</dbReference>
<protein>
    <submittedName>
        <fullName evidence="1">2-haloalkanoic acid dehalogenase</fullName>
    </submittedName>
</protein>
<dbReference type="Proteomes" id="UP000234881">
    <property type="component" value="Unassembled WGS sequence"/>
</dbReference>
<dbReference type="EMBL" id="PKUQ01000042">
    <property type="protein sequence ID" value="PLW75838.1"/>
    <property type="molecule type" value="Genomic_DNA"/>
</dbReference>
<dbReference type="AlphaFoldDB" id="A0A2N5XN41"/>
<name>A0A2N5XN41_9HYPH</name>
<keyword evidence="2" id="KW-1185">Reference proteome</keyword>
<dbReference type="SUPFAM" id="SSF56784">
    <property type="entry name" value="HAD-like"/>
    <property type="match status" value="1"/>
</dbReference>
<dbReference type="InterPro" id="IPR006439">
    <property type="entry name" value="HAD-SF_hydro_IA"/>
</dbReference>